<gene>
    <name evidence="2" type="ORF">NC998_22780</name>
</gene>
<evidence type="ECO:0000259" key="1">
    <source>
        <dbReference type="PROSITE" id="PS51186"/>
    </source>
</evidence>
<dbReference type="EMBL" id="JAMPKM010000017">
    <property type="protein sequence ID" value="MEP0819933.1"/>
    <property type="molecule type" value="Genomic_DNA"/>
</dbReference>
<dbReference type="SUPFAM" id="SSF55729">
    <property type="entry name" value="Acyl-CoA N-acyltransferases (Nat)"/>
    <property type="match status" value="1"/>
</dbReference>
<dbReference type="RefSeq" id="WP_190432974.1">
    <property type="nucleotide sequence ID" value="NZ_JAMPKM010000017.1"/>
</dbReference>
<dbReference type="PROSITE" id="PS51186">
    <property type="entry name" value="GNAT"/>
    <property type="match status" value="1"/>
</dbReference>
<keyword evidence="3" id="KW-1185">Reference proteome</keyword>
<organism evidence="2 3">
    <name type="scientific">Trichocoleus desertorum GB2-A4</name>
    <dbReference type="NCBI Taxonomy" id="2933944"/>
    <lineage>
        <taxon>Bacteria</taxon>
        <taxon>Bacillati</taxon>
        <taxon>Cyanobacteriota</taxon>
        <taxon>Cyanophyceae</taxon>
        <taxon>Leptolyngbyales</taxon>
        <taxon>Trichocoleusaceae</taxon>
        <taxon>Trichocoleus</taxon>
    </lineage>
</organism>
<dbReference type="Pfam" id="PF13673">
    <property type="entry name" value="Acetyltransf_10"/>
    <property type="match status" value="1"/>
</dbReference>
<dbReference type="InterPro" id="IPR000182">
    <property type="entry name" value="GNAT_dom"/>
</dbReference>
<proteinExistence type="predicted"/>
<dbReference type="Proteomes" id="UP001464891">
    <property type="component" value="Unassembled WGS sequence"/>
</dbReference>
<reference evidence="2 3" key="1">
    <citation type="submission" date="2022-04" db="EMBL/GenBank/DDBJ databases">
        <title>Positive selection, recombination, and allopatry shape intraspecific diversity of widespread and dominant cyanobacteria.</title>
        <authorList>
            <person name="Wei J."/>
            <person name="Shu W."/>
            <person name="Hu C."/>
        </authorList>
    </citation>
    <scope>NUCLEOTIDE SEQUENCE [LARGE SCALE GENOMIC DNA]</scope>
    <source>
        <strain evidence="2 3">GB2-A4</strain>
    </source>
</reference>
<dbReference type="InterPro" id="IPR016181">
    <property type="entry name" value="Acyl_CoA_acyltransferase"/>
</dbReference>
<evidence type="ECO:0000313" key="3">
    <source>
        <dbReference type="Proteomes" id="UP001464891"/>
    </source>
</evidence>
<dbReference type="PANTHER" id="PTHR43451">
    <property type="entry name" value="ACETYLTRANSFERASE (GNAT) FAMILY PROTEIN"/>
    <property type="match status" value="1"/>
</dbReference>
<accession>A0ABV0JDR6</accession>
<feature type="domain" description="N-acetyltransferase" evidence="1">
    <location>
        <begin position="1"/>
        <end position="154"/>
    </location>
</feature>
<protein>
    <submittedName>
        <fullName evidence="2">GNAT family N-acetyltransferase</fullName>
    </submittedName>
</protein>
<name>A0ABV0JDR6_9CYAN</name>
<sequence length="156" mass="17600">MLIRPYQTTDAEAIAAIYQDSVLGIGATAYNAEQIAVWSAYPDDIEEFRRSLQQGLTLVAVSEGQLLAFGQLNPLNHIAFLYTASQAARQGYATKIYLKLETYAIQRGVEHLHTEASRISKFFFSKMGYHITETEVVTRKGVELERFKMAKIISFQ</sequence>
<dbReference type="Gene3D" id="3.40.630.30">
    <property type="match status" value="1"/>
</dbReference>
<dbReference type="InterPro" id="IPR052564">
    <property type="entry name" value="N-acetyltrans/Recomb-assoc"/>
</dbReference>
<evidence type="ECO:0000313" key="2">
    <source>
        <dbReference type="EMBL" id="MEP0819933.1"/>
    </source>
</evidence>
<dbReference type="PANTHER" id="PTHR43451:SF1">
    <property type="entry name" value="ACETYLTRANSFERASE"/>
    <property type="match status" value="1"/>
</dbReference>
<comment type="caution">
    <text evidence="2">The sequence shown here is derived from an EMBL/GenBank/DDBJ whole genome shotgun (WGS) entry which is preliminary data.</text>
</comment>